<accession>A0A062UDT1</accession>
<sequence>MAGSVQQDISYPGAKGPVSGLLFEAVGERTPALLFLHWGFGDRFSFAREAAALAECGVTCLTIDAPGMGARGKGLPPLDRSDIAIAYVRECIDDLKAGIDYLAARPHVDPDRLGYVGHSLGGALAGQFVAADPRLYAAVIMAGPGQLAPVWSLRPDDAYRLALQPYDGEQHIGRSKARLLFQVAARDVFVTADNAQSLYEAATGTKEIRQYEATHALNDAARVDRAQWLAETLGFSAHRNDSIWHAARLPRRDLIKHRLVSAVMSVMRRRDTD</sequence>
<proteinExistence type="predicted"/>
<organism evidence="2 3">
    <name type="scientific">Hyphomonas chukchiensis</name>
    <dbReference type="NCBI Taxonomy" id="1280947"/>
    <lineage>
        <taxon>Bacteria</taxon>
        <taxon>Pseudomonadati</taxon>
        <taxon>Pseudomonadota</taxon>
        <taxon>Alphaproteobacteria</taxon>
        <taxon>Hyphomonadales</taxon>
        <taxon>Hyphomonadaceae</taxon>
        <taxon>Hyphomonas</taxon>
    </lineage>
</organism>
<dbReference type="GO" id="GO:0008236">
    <property type="term" value="F:serine-type peptidase activity"/>
    <property type="evidence" value="ECO:0007669"/>
    <property type="project" value="InterPro"/>
</dbReference>
<dbReference type="STRING" id="1280947.HY30_19140"/>
<reference evidence="2 3" key="1">
    <citation type="journal article" date="2014" name="Antonie Van Leeuwenhoek">
        <title>Hyphomonas beringensis sp. nov. and Hyphomonas chukchiensis sp. nov., isolated from surface seawater of the Bering Sea and Chukchi Sea.</title>
        <authorList>
            <person name="Li C."/>
            <person name="Lai Q."/>
            <person name="Li G."/>
            <person name="Dong C."/>
            <person name="Wang J."/>
            <person name="Liao Y."/>
            <person name="Shao Z."/>
        </authorList>
    </citation>
    <scope>NUCLEOTIDE SEQUENCE [LARGE SCALE GENOMIC DNA]</scope>
    <source>
        <strain evidence="2 3">BH-BN04-4</strain>
    </source>
</reference>
<dbReference type="OrthoDB" id="9806163at2"/>
<gene>
    <name evidence="2" type="ORF">HY30_19140</name>
</gene>
<dbReference type="Pfam" id="PF00326">
    <property type="entry name" value="Peptidase_S9"/>
    <property type="match status" value="1"/>
</dbReference>
<dbReference type="SUPFAM" id="SSF53474">
    <property type="entry name" value="alpha/beta-Hydrolases"/>
    <property type="match status" value="1"/>
</dbReference>
<dbReference type="Proteomes" id="UP000027190">
    <property type="component" value="Unassembled WGS sequence"/>
</dbReference>
<dbReference type="PANTHER" id="PTHR22946">
    <property type="entry name" value="DIENELACTONE HYDROLASE DOMAIN-CONTAINING PROTEIN-RELATED"/>
    <property type="match status" value="1"/>
</dbReference>
<dbReference type="InterPro" id="IPR001375">
    <property type="entry name" value="Peptidase_S9_cat"/>
</dbReference>
<keyword evidence="3" id="KW-1185">Reference proteome</keyword>
<dbReference type="RefSeq" id="WP_034744018.1">
    <property type="nucleotide sequence ID" value="NZ_AWFG01000079.1"/>
</dbReference>
<dbReference type="EMBL" id="AWFG01000079">
    <property type="protein sequence ID" value="KCZ54270.1"/>
    <property type="molecule type" value="Genomic_DNA"/>
</dbReference>
<dbReference type="PATRIC" id="fig|1280947.3.peg.3462"/>
<evidence type="ECO:0000313" key="3">
    <source>
        <dbReference type="Proteomes" id="UP000027190"/>
    </source>
</evidence>
<dbReference type="GO" id="GO:0006508">
    <property type="term" value="P:proteolysis"/>
    <property type="evidence" value="ECO:0007669"/>
    <property type="project" value="InterPro"/>
</dbReference>
<dbReference type="eggNOG" id="COG1506">
    <property type="taxonomic scope" value="Bacteria"/>
</dbReference>
<dbReference type="InterPro" id="IPR029058">
    <property type="entry name" value="AB_hydrolase_fold"/>
</dbReference>
<evidence type="ECO:0000259" key="1">
    <source>
        <dbReference type="Pfam" id="PF00326"/>
    </source>
</evidence>
<dbReference type="InterPro" id="IPR050261">
    <property type="entry name" value="FrsA_esterase"/>
</dbReference>
<name>A0A062UDT1_9PROT</name>
<evidence type="ECO:0000313" key="2">
    <source>
        <dbReference type="EMBL" id="KCZ54270.1"/>
    </source>
</evidence>
<comment type="caution">
    <text evidence="2">The sequence shown here is derived from an EMBL/GenBank/DDBJ whole genome shotgun (WGS) entry which is preliminary data.</text>
</comment>
<dbReference type="Gene3D" id="3.40.50.1820">
    <property type="entry name" value="alpha/beta hydrolase"/>
    <property type="match status" value="1"/>
</dbReference>
<feature type="domain" description="Peptidase S9 prolyl oligopeptidase catalytic" evidence="1">
    <location>
        <begin position="45"/>
        <end position="143"/>
    </location>
</feature>
<dbReference type="AlphaFoldDB" id="A0A062UDT1"/>
<protein>
    <recommendedName>
        <fullName evidence="1">Peptidase S9 prolyl oligopeptidase catalytic domain-containing protein</fullName>
    </recommendedName>
</protein>